<accession>A0A402APR5</accession>
<evidence type="ECO:0000313" key="3">
    <source>
        <dbReference type="Proteomes" id="UP000287188"/>
    </source>
</evidence>
<keyword evidence="3" id="KW-1185">Reference proteome</keyword>
<dbReference type="EMBL" id="BIFS01000001">
    <property type="protein sequence ID" value="GCE21171.1"/>
    <property type="molecule type" value="Genomic_DNA"/>
</dbReference>
<dbReference type="Proteomes" id="UP000287188">
    <property type="component" value="Unassembled WGS sequence"/>
</dbReference>
<dbReference type="AlphaFoldDB" id="A0A402APR5"/>
<protein>
    <submittedName>
        <fullName evidence="2">Uncharacterized protein</fullName>
    </submittedName>
</protein>
<reference evidence="3" key="1">
    <citation type="submission" date="2018-12" db="EMBL/GenBank/DDBJ databases">
        <title>Tengunoibacter tsumagoiensis gen. nov., sp. nov., Dictyobacter kobayashii sp. nov., D. alpinus sp. nov., and D. joshuensis sp. nov. and description of Dictyobacteraceae fam. nov. within the order Ktedonobacterales isolated from Tengu-no-mugimeshi.</title>
        <authorList>
            <person name="Wang C.M."/>
            <person name="Zheng Y."/>
            <person name="Sakai Y."/>
            <person name="Toyoda A."/>
            <person name="Minakuchi Y."/>
            <person name="Abe K."/>
            <person name="Yokota A."/>
            <person name="Yabe S."/>
        </authorList>
    </citation>
    <scope>NUCLEOTIDE SEQUENCE [LARGE SCALE GENOMIC DNA]</scope>
    <source>
        <strain evidence="3">Uno11</strain>
    </source>
</reference>
<feature type="compositionally biased region" description="Basic and acidic residues" evidence="1">
    <location>
        <begin position="1"/>
        <end position="22"/>
    </location>
</feature>
<organism evidence="2 3">
    <name type="scientific">Dictyobacter kobayashii</name>
    <dbReference type="NCBI Taxonomy" id="2014872"/>
    <lineage>
        <taxon>Bacteria</taxon>
        <taxon>Bacillati</taxon>
        <taxon>Chloroflexota</taxon>
        <taxon>Ktedonobacteria</taxon>
        <taxon>Ktedonobacterales</taxon>
        <taxon>Dictyobacteraceae</taxon>
        <taxon>Dictyobacter</taxon>
    </lineage>
</organism>
<evidence type="ECO:0000313" key="2">
    <source>
        <dbReference type="EMBL" id="GCE21171.1"/>
    </source>
</evidence>
<gene>
    <name evidence="2" type="ORF">KDK_49710</name>
</gene>
<evidence type="ECO:0000256" key="1">
    <source>
        <dbReference type="SAM" id="MobiDB-lite"/>
    </source>
</evidence>
<name>A0A402APR5_9CHLR</name>
<proteinExistence type="predicted"/>
<sequence>MHKRSDRRDGTRKQEARHKETHTGQQPAARPKTLGWLRLYDRAPVMRPVTFIGTRRRITIFIVIESRGFNIKGVSST</sequence>
<feature type="region of interest" description="Disordered" evidence="1">
    <location>
        <begin position="1"/>
        <end position="33"/>
    </location>
</feature>
<comment type="caution">
    <text evidence="2">The sequence shown here is derived from an EMBL/GenBank/DDBJ whole genome shotgun (WGS) entry which is preliminary data.</text>
</comment>